<sequence length="562" mass="64688">MILELNSFFDCQDNSGKSNKIWQPIIDLEIYNNDIIVFQEDCRKISKKQKQLKLITIQLGNEHLYHIKDQKISQLNITVAVMTTYRHDLFGNIIRISRNGKFVDLLLDEYIVFKNMMAQRCLQTTFHDEFGVTKMIGKGSFAKVYFATKKSTGVNYAVKAFNKEFMQDQFKGRESLENEIKVMRRLNQENLVKLYETYETQNSIYFILDILKGGELLIKVKQQPLSAPSLQKLMYNLMKALCHLHSKKCIHRDLKPENLLLKEKDNDTDIVIADFGLACFLNEDILFKRCGTPGFVAPEILLYKEGDPFYDEKCDVFSAGVIFYVLLTGRQPFQGTDYKSILRANKNCEVNYEIKQIQSAPIQLVDLLKKMLYPDPKIRVSSEECLKHPYFKEIFKEQDLIDVQESLRDYDKDFIYGLGKQQGPPSQVGSMQLQQRQPALNGRIDTIGSFSNVSNNGSVTRLDQKPQLQQSKFSQFGNLNKQQPQSDQNSPIMKKNLQSDLRKTALKNSFQQQINQLSKDDDCVNDEAAHLEDAISKLNSKTPKMGGLKKANSYKIPKSSME</sequence>
<evidence type="ECO:0000256" key="6">
    <source>
        <dbReference type="ARBA" id="ARBA00022840"/>
    </source>
</evidence>
<feature type="binding site" evidence="9">
    <location>
        <position position="159"/>
    </location>
    <ligand>
        <name>ATP</name>
        <dbReference type="ChEBI" id="CHEBI:30616"/>
    </ligand>
</feature>
<feature type="domain" description="Protein kinase" evidence="11">
    <location>
        <begin position="130"/>
        <end position="391"/>
    </location>
</feature>
<evidence type="ECO:0000256" key="1">
    <source>
        <dbReference type="ARBA" id="ARBA00012513"/>
    </source>
</evidence>
<dbReference type="OMA" id="CEVNYEI"/>
<dbReference type="EC" id="2.7.11.1" evidence="1"/>
<dbReference type="EMBL" id="CAJJDM010000044">
    <property type="protein sequence ID" value="CAD8069420.1"/>
    <property type="molecule type" value="Genomic_DNA"/>
</dbReference>
<keyword evidence="13" id="KW-1185">Reference proteome</keyword>
<gene>
    <name evidence="12" type="ORF">PPRIM_AZ9-3.1.T0440017</name>
</gene>
<dbReference type="Pfam" id="PF00069">
    <property type="entry name" value="Pkinase"/>
    <property type="match status" value="1"/>
</dbReference>
<evidence type="ECO:0000256" key="8">
    <source>
        <dbReference type="ARBA" id="ARBA00048679"/>
    </source>
</evidence>
<evidence type="ECO:0000313" key="13">
    <source>
        <dbReference type="Proteomes" id="UP000688137"/>
    </source>
</evidence>
<accession>A0A8S1LN60</accession>
<evidence type="ECO:0000256" key="10">
    <source>
        <dbReference type="SAM" id="MobiDB-lite"/>
    </source>
</evidence>
<evidence type="ECO:0000256" key="4">
    <source>
        <dbReference type="ARBA" id="ARBA00022741"/>
    </source>
</evidence>
<evidence type="ECO:0000313" key="12">
    <source>
        <dbReference type="EMBL" id="CAD8069420.1"/>
    </source>
</evidence>
<dbReference type="GO" id="GO:0004674">
    <property type="term" value="F:protein serine/threonine kinase activity"/>
    <property type="evidence" value="ECO:0007669"/>
    <property type="project" value="UniProtKB-KW"/>
</dbReference>
<dbReference type="InterPro" id="IPR000719">
    <property type="entry name" value="Prot_kinase_dom"/>
</dbReference>
<dbReference type="PANTHER" id="PTHR43895:SF32">
    <property type="entry name" value="SERINE_THREONINE-PROTEIN KINASE CHK1"/>
    <property type="match status" value="1"/>
</dbReference>
<dbReference type="InterPro" id="IPR017441">
    <property type="entry name" value="Protein_kinase_ATP_BS"/>
</dbReference>
<organism evidence="12 13">
    <name type="scientific">Paramecium primaurelia</name>
    <dbReference type="NCBI Taxonomy" id="5886"/>
    <lineage>
        <taxon>Eukaryota</taxon>
        <taxon>Sar</taxon>
        <taxon>Alveolata</taxon>
        <taxon>Ciliophora</taxon>
        <taxon>Intramacronucleata</taxon>
        <taxon>Oligohymenophorea</taxon>
        <taxon>Peniculida</taxon>
        <taxon>Parameciidae</taxon>
        <taxon>Paramecium</taxon>
    </lineage>
</organism>
<comment type="catalytic activity">
    <reaction evidence="7">
        <text>L-threonyl-[protein] + ATP = O-phospho-L-threonyl-[protein] + ADP + H(+)</text>
        <dbReference type="Rhea" id="RHEA:46608"/>
        <dbReference type="Rhea" id="RHEA-COMP:11060"/>
        <dbReference type="Rhea" id="RHEA-COMP:11605"/>
        <dbReference type="ChEBI" id="CHEBI:15378"/>
        <dbReference type="ChEBI" id="CHEBI:30013"/>
        <dbReference type="ChEBI" id="CHEBI:30616"/>
        <dbReference type="ChEBI" id="CHEBI:61977"/>
        <dbReference type="ChEBI" id="CHEBI:456216"/>
        <dbReference type="EC" id="2.7.11.1"/>
    </reaction>
</comment>
<dbReference type="PROSITE" id="PS50011">
    <property type="entry name" value="PROTEIN_KINASE_DOM"/>
    <property type="match status" value="1"/>
</dbReference>
<comment type="catalytic activity">
    <reaction evidence="8">
        <text>L-seryl-[protein] + ATP = O-phospho-L-seryl-[protein] + ADP + H(+)</text>
        <dbReference type="Rhea" id="RHEA:17989"/>
        <dbReference type="Rhea" id="RHEA-COMP:9863"/>
        <dbReference type="Rhea" id="RHEA-COMP:11604"/>
        <dbReference type="ChEBI" id="CHEBI:15378"/>
        <dbReference type="ChEBI" id="CHEBI:29999"/>
        <dbReference type="ChEBI" id="CHEBI:30616"/>
        <dbReference type="ChEBI" id="CHEBI:83421"/>
        <dbReference type="ChEBI" id="CHEBI:456216"/>
        <dbReference type="EC" id="2.7.11.1"/>
    </reaction>
</comment>
<dbReference type="FunFam" id="3.30.200.20:FF:000042">
    <property type="entry name" value="Aurora kinase A"/>
    <property type="match status" value="1"/>
</dbReference>
<dbReference type="GO" id="GO:0005524">
    <property type="term" value="F:ATP binding"/>
    <property type="evidence" value="ECO:0007669"/>
    <property type="project" value="UniProtKB-UniRule"/>
</dbReference>
<dbReference type="InterPro" id="IPR008271">
    <property type="entry name" value="Ser/Thr_kinase_AS"/>
</dbReference>
<evidence type="ECO:0000259" key="11">
    <source>
        <dbReference type="PROSITE" id="PS50011"/>
    </source>
</evidence>
<evidence type="ECO:0000256" key="5">
    <source>
        <dbReference type="ARBA" id="ARBA00022777"/>
    </source>
</evidence>
<feature type="compositionally biased region" description="Low complexity" evidence="10">
    <location>
        <begin position="448"/>
        <end position="459"/>
    </location>
</feature>
<dbReference type="PROSITE" id="PS00107">
    <property type="entry name" value="PROTEIN_KINASE_ATP"/>
    <property type="match status" value="1"/>
</dbReference>
<keyword evidence="5" id="KW-0418">Kinase</keyword>
<comment type="caution">
    <text evidence="12">The sequence shown here is derived from an EMBL/GenBank/DDBJ whole genome shotgun (WGS) entry which is preliminary data.</text>
</comment>
<keyword evidence="6 9" id="KW-0067">ATP-binding</keyword>
<keyword evidence="2" id="KW-0723">Serine/threonine-protein kinase</keyword>
<feature type="region of interest" description="Disordered" evidence="10">
    <location>
        <begin position="541"/>
        <end position="562"/>
    </location>
</feature>
<evidence type="ECO:0000256" key="7">
    <source>
        <dbReference type="ARBA" id="ARBA00047899"/>
    </source>
</evidence>
<dbReference type="SMART" id="SM00220">
    <property type="entry name" value="S_TKc"/>
    <property type="match status" value="1"/>
</dbReference>
<evidence type="ECO:0000256" key="9">
    <source>
        <dbReference type="PROSITE-ProRule" id="PRU10141"/>
    </source>
</evidence>
<dbReference type="GO" id="GO:0007165">
    <property type="term" value="P:signal transduction"/>
    <property type="evidence" value="ECO:0007669"/>
    <property type="project" value="TreeGrafter"/>
</dbReference>
<protein>
    <recommendedName>
        <fullName evidence="1">non-specific serine/threonine protein kinase</fullName>
        <ecNumber evidence="1">2.7.11.1</ecNumber>
    </recommendedName>
</protein>
<dbReference type="PANTHER" id="PTHR43895">
    <property type="entry name" value="CALCIUM/CALMODULIN-DEPENDENT PROTEIN KINASE KINASE-RELATED"/>
    <property type="match status" value="1"/>
</dbReference>
<dbReference type="Proteomes" id="UP000688137">
    <property type="component" value="Unassembled WGS sequence"/>
</dbReference>
<evidence type="ECO:0000256" key="2">
    <source>
        <dbReference type="ARBA" id="ARBA00022527"/>
    </source>
</evidence>
<proteinExistence type="predicted"/>
<keyword evidence="3" id="KW-0808">Transferase</keyword>
<dbReference type="PROSITE" id="PS00108">
    <property type="entry name" value="PROTEIN_KINASE_ST"/>
    <property type="match status" value="1"/>
</dbReference>
<feature type="region of interest" description="Disordered" evidence="10">
    <location>
        <begin position="445"/>
        <end position="464"/>
    </location>
</feature>
<evidence type="ECO:0000256" key="3">
    <source>
        <dbReference type="ARBA" id="ARBA00022679"/>
    </source>
</evidence>
<reference evidence="12" key="1">
    <citation type="submission" date="2021-01" db="EMBL/GenBank/DDBJ databases">
        <authorList>
            <consortium name="Genoscope - CEA"/>
            <person name="William W."/>
        </authorList>
    </citation>
    <scope>NUCLEOTIDE SEQUENCE</scope>
</reference>
<keyword evidence="4 9" id="KW-0547">Nucleotide-binding</keyword>
<name>A0A8S1LN60_PARPR</name>
<dbReference type="AlphaFoldDB" id="A0A8S1LN60"/>